<dbReference type="PANTHER" id="PTHR31251:SF169">
    <property type="entry name" value="SQUAMOSA PROMOTER-BINDING-LIKE PROTEIN 8"/>
    <property type="match status" value="1"/>
</dbReference>
<dbReference type="PANTHER" id="PTHR31251">
    <property type="entry name" value="SQUAMOSA PROMOTER-BINDING-LIKE PROTEIN 4"/>
    <property type="match status" value="1"/>
</dbReference>
<evidence type="ECO:0000256" key="3">
    <source>
        <dbReference type="ARBA" id="ARBA00022833"/>
    </source>
</evidence>
<dbReference type="GO" id="GO:0005634">
    <property type="term" value="C:nucleus"/>
    <property type="evidence" value="ECO:0007669"/>
    <property type="project" value="InterPro"/>
</dbReference>
<dbReference type="PROSITE" id="PS51141">
    <property type="entry name" value="ZF_SBP"/>
    <property type="match status" value="1"/>
</dbReference>
<name>A0A6U1FF24_9CHLO</name>
<dbReference type="GO" id="GO:0003677">
    <property type="term" value="F:DNA binding"/>
    <property type="evidence" value="ECO:0007669"/>
    <property type="project" value="InterPro"/>
</dbReference>
<evidence type="ECO:0000256" key="2">
    <source>
        <dbReference type="ARBA" id="ARBA00022771"/>
    </source>
</evidence>
<dbReference type="EMBL" id="HBGG01010296">
    <property type="protein sequence ID" value="CAD9202957.1"/>
    <property type="molecule type" value="Transcribed_RNA"/>
</dbReference>
<evidence type="ECO:0000313" key="7">
    <source>
        <dbReference type="EMBL" id="CAD9202958.1"/>
    </source>
</evidence>
<evidence type="ECO:0000259" key="5">
    <source>
        <dbReference type="PROSITE" id="PS51141"/>
    </source>
</evidence>
<feature type="domain" description="SBP-type" evidence="5">
    <location>
        <begin position="240"/>
        <end position="317"/>
    </location>
</feature>
<dbReference type="EMBL" id="HBGG01010297">
    <property type="protein sequence ID" value="CAD9202958.1"/>
    <property type="molecule type" value="Transcribed_RNA"/>
</dbReference>
<keyword evidence="3" id="KW-0862">Zinc</keyword>
<dbReference type="InterPro" id="IPR036893">
    <property type="entry name" value="SBP_sf"/>
</dbReference>
<evidence type="ECO:0000256" key="4">
    <source>
        <dbReference type="SAM" id="MobiDB-lite"/>
    </source>
</evidence>
<evidence type="ECO:0000313" key="6">
    <source>
        <dbReference type="EMBL" id="CAD9202957.1"/>
    </source>
</evidence>
<dbReference type="InterPro" id="IPR044817">
    <property type="entry name" value="SBP-like"/>
</dbReference>
<reference evidence="6" key="1">
    <citation type="submission" date="2021-01" db="EMBL/GenBank/DDBJ databases">
        <authorList>
            <person name="Corre E."/>
            <person name="Pelletier E."/>
            <person name="Niang G."/>
            <person name="Scheremetjew M."/>
            <person name="Finn R."/>
            <person name="Kale V."/>
            <person name="Holt S."/>
            <person name="Cochrane G."/>
            <person name="Meng A."/>
            <person name="Brown T."/>
            <person name="Cohen L."/>
        </authorList>
    </citation>
    <scope>NUCLEOTIDE SEQUENCE</scope>
    <source>
        <strain evidence="6">PLY429</strain>
    </source>
</reference>
<sequence length="327" mass="35580">MAGMVADLPDHQLRNLESFLMAADSFSCGPQQPASEFTFLHNVEPGFDGEAPLELLDLDQSALSFSALKPFAFNAPVTGLSTPPALDVTCANRPFGLFSQVQRPCPSPYGAGFPEPNYPSDEDNTMMDSWHFDGCARTSAAFASGPPATTLGYFSSAMTQPSAGISDHHPLHLEANCASPTTRAPARRRSTNTAVSPPGFQARPSLSNSSSCSFHLPEDEPKTATESKAPVLAAKSDANIVACQICAEPVDTNSIRKYIRCRKVCNGCRTSSRVMKGGKEMRFCQLCSWFHDIEKFDGQRHSCRNALAKHNTRRRSKTQVKRRASQD</sequence>
<dbReference type="GO" id="GO:0008270">
    <property type="term" value="F:zinc ion binding"/>
    <property type="evidence" value="ECO:0007669"/>
    <property type="project" value="UniProtKB-KW"/>
</dbReference>
<keyword evidence="1" id="KW-0479">Metal-binding</keyword>
<dbReference type="Gene3D" id="4.10.1100.10">
    <property type="entry name" value="Transcription factor, SBP-box domain"/>
    <property type="match status" value="1"/>
</dbReference>
<accession>A0A6U1FF24</accession>
<dbReference type="InterPro" id="IPR004333">
    <property type="entry name" value="SBP_dom"/>
</dbReference>
<dbReference type="Pfam" id="PF03110">
    <property type="entry name" value="SBP"/>
    <property type="match status" value="1"/>
</dbReference>
<feature type="region of interest" description="Disordered" evidence="4">
    <location>
        <begin position="179"/>
        <end position="227"/>
    </location>
</feature>
<proteinExistence type="predicted"/>
<feature type="compositionally biased region" description="Basic and acidic residues" evidence="4">
    <location>
        <begin position="216"/>
        <end position="225"/>
    </location>
</feature>
<evidence type="ECO:0000256" key="1">
    <source>
        <dbReference type="ARBA" id="ARBA00022723"/>
    </source>
</evidence>
<organism evidence="6">
    <name type="scientific">Tetraselmis chuii</name>
    <dbReference type="NCBI Taxonomy" id="63592"/>
    <lineage>
        <taxon>Eukaryota</taxon>
        <taxon>Viridiplantae</taxon>
        <taxon>Chlorophyta</taxon>
        <taxon>core chlorophytes</taxon>
        <taxon>Chlorodendrophyceae</taxon>
        <taxon>Chlorodendrales</taxon>
        <taxon>Chlorodendraceae</taxon>
        <taxon>Tetraselmis</taxon>
    </lineage>
</organism>
<dbReference type="AlphaFoldDB" id="A0A6U1FF24"/>
<dbReference type="SUPFAM" id="SSF103612">
    <property type="entry name" value="SBT domain"/>
    <property type="match status" value="1"/>
</dbReference>
<keyword evidence="2" id="KW-0863">Zinc-finger</keyword>
<protein>
    <recommendedName>
        <fullName evidence="5">SBP-type domain-containing protein</fullName>
    </recommendedName>
</protein>
<gene>
    <name evidence="6" type="ORF">TCHU04912_LOCUS5190</name>
    <name evidence="7" type="ORF">TCHU04912_LOCUS5191</name>
</gene>